<evidence type="ECO:0000313" key="1">
    <source>
        <dbReference type="EMBL" id="KAG5605493.1"/>
    </source>
</evidence>
<keyword evidence="2" id="KW-1185">Reference proteome</keyword>
<gene>
    <name evidence="1" type="ORF">H5410_026985</name>
</gene>
<evidence type="ECO:0000313" key="2">
    <source>
        <dbReference type="Proteomes" id="UP000824120"/>
    </source>
</evidence>
<dbReference type="Proteomes" id="UP000824120">
    <property type="component" value="Chromosome 5"/>
</dbReference>
<comment type="caution">
    <text evidence="1">The sequence shown here is derived from an EMBL/GenBank/DDBJ whole genome shotgun (WGS) entry which is preliminary data.</text>
</comment>
<reference evidence="1 2" key="1">
    <citation type="submission" date="2020-09" db="EMBL/GenBank/DDBJ databases">
        <title>De no assembly of potato wild relative species, Solanum commersonii.</title>
        <authorList>
            <person name="Cho K."/>
        </authorList>
    </citation>
    <scope>NUCLEOTIDE SEQUENCE [LARGE SCALE GENOMIC DNA]</scope>
    <source>
        <strain evidence="1">LZ3.2</strain>
        <tissue evidence="1">Leaf</tissue>
    </source>
</reference>
<organism evidence="1 2">
    <name type="scientific">Solanum commersonii</name>
    <name type="common">Commerson's wild potato</name>
    <name type="synonym">Commerson's nightshade</name>
    <dbReference type="NCBI Taxonomy" id="4109"/>
    <lineage>
        <taxon>Eukaryota</taxon>
        <taxon>Viridiplantae</taxon>
        <taxon>Streptophyta</taxon>
        <taxon>Embryophyta</taxon>
        <taxon>Tracheophyta</taxon>
        <taxon>Spermatophyta</taxon>
        <taxon>Magnoliopsida</taxon>
        <taxon>eudicotyledons</taxon>
        <taxon>Gunneridae</taxon>
        <taxon>Pentapetalae</taxon>
        <taxon>asterids</taxon>
        <taxon>lamiids</taxon>
        <taxon>Solanales</taxon>
        <taxon>Solanaceae</taxon>
        <taxon>Solanoideae</taxon>
        <taxon>Solaneae</taxon>
        <taxon>Solanum</taxon>
    </lineage>
</organism>
<name>A0A9J5Z014_SOLCO</name>
<accession>A0A9J5Z014</accession>
<protein>
    <submittedName>
        <fullName evidence="1">Uncharacterized protein</fullName>
    </submittedName>
</protein>
<proteinExistence type="predicted"/>
<dbReference type="EMBL" id="JACXVP010000005">
    <property type="protein sequence ID" value="KAG5605493.1"/>
    <property type="molecule type" value="Genomic_DNA"/>
</dbReference>
<dbReference type="AlphaFoldDB" id="A0A9J5Z014"/>
<sequence>MRYIEVTYPPRALCVKWERKKKEERLVSQVFASTFCHSAHILPTASRRLVFTTAPTSTFLDSAFPLLLNFLCGSQFCSSDFKVNMNRYYNRVN</sequence>